<dbReference type="STRING" id="400727.A0A2T7NZY8"/>
<protein>
    <recommendedName>
        <fullName evidence="5">BZIP domain-containing protein</fullName>
    </recommendedName>
</protein>
<accession>A0A2T7NZY8</accession>
<dbReference type="PANTHER" id="PTHR23351">
    <property type="entry name" value="FOS TRANSCRIPTION FACTOR-RELATED"/>
    <property type="match status" value="1"/>
</dbReference>
<evidence type="ECO:0000259" key="5">
    <source>
        <dbReference type="PROSITE" id="PS50217"/>
    </source>
</evidence>
<dbReference type="InterPro" id="IPR004826">
    <property type="entry name" value="bZIP_Maf"/>
</dbReference>
<evidence type="ECO:0000256" key="3">
    <source>
        <dbReference type="ARBA" id="ARBA00023163"/>
    </source>
</evidence>
<evidence type="ECO:0000256" key="4">
    <source>
        <dbReference type="SAM" id="Coils"/>
    </source>
</evidence>
<dbReference type="Pfam" id="PF03131">
    <property type="entry name" value="bZIP_Maf"/>
    <property type="match status" value="1"/>
</dbReference>
<dbReference type="GO" id="GO:0000981">
    <property type="term" value="F:DNA-binding transcription factor activity, RNA polymerase II-specific"/>
    <property type="evidence" value="ECO:0007669"/>
    <property type="project" value="TreeGrafter"/>
</dbReference>
<evidence type="ECO:0000313" key="6">
    <source>
        <dbReference type="EMBL" id="PVD26737.1"/>
    </source>
</evidence>
<keyword evidence="1" id="KW-0805">Transcription regulation</keyword>
<comment type="caution">
    <text evidence="6">The sequence shown here is derived from an EMBL/GenBank/DDBJ whole genome shotgun (WGS) entry which is preliminary data.</text>
</comment>
<evidence type="ECO:0000313" key="7">
    <source>
        <dbReference type="Proteomes" id="UP000245119"/>
    </source>
</evidence>
<dbReference type="SUPFAM" id="SSF57959">
    <property type="entry name" value="Leucine zipper domain"/>
    <property type="match status" value="1"/>
</dbReference>
<name>A0A2T7NZY8_POMCA</name>
<keyword evidence="3" id="KW-0804">Transcription</keyword>
<proteinExistence type="predicted"/>
<dbReference type="SMART" id="SM00338">
    <property type="entry name" value="BRLZ"/>
    <property type="match status" value="1"/>
</dbReference>
<keyword evidence="7" id="KW-1185">Reference proteome</keyword>
<keyword evidence="4" id="KW-0175">Coiled coil</keyword>
<dbReference type="AlphaFoldDB" id="A0A2T7NZY8"/>
<organism evidence="6 7">
    <name type="scientific">Pomacea canaliculata</name>
    <name type="common">Golden apple snail</name>
    <dbReference type="NCBI Taxonomy" id="400727"/>
    <lineage>
        <taxon>Eukaryota</taxon>
        <taxon>Metazoa</taxon>
        <taxon>Spiralia</taxon>
        <taxon>Lophotrochozoa</taxon>
        <taxon>Mollusca</taxon>
        <taxon>Gastropoda</taxon>
        <taxon>Caenogastropoda</taxon>
        <taxon>Architaenioglossa</taxon>
        <taxon>Ampullarioidea</taxon>
        <taxon>Ampullariidae</taxon>
        <taxon>Pomacea</taxon>
    </lineage>
</organism>
<feature type="coiled-coil region" evidence="4">
    <location>
        <begin position="220"/>
        <end position="272"/>
    </location>
</feature>
<dbReference type="Proteomes" id="UP000245119">
    <property type="component" value="Linkage Group LG8"/>
</dbReference>
<reference evidence="6 7" key="1">
    <citation type="submission" date="2018-04" db="EMBL/GenBank/DDBJ databases">
        <title>The genome of golden apple snail Pomacea canaliculata provides insight into stress tolerance and invasive adaptation.</title>
        <authorList>
            <person name="Liu C."/>
            <person name="Liu B."/>
            <person name="Ren Y."/>
            <person name="Zhang Y."/>
            <person name="Wang H."/>
            <person name="Li S."/>
            <person name="Jiang F."/>
            <person name="Yin L."/>
            <person name="Zhang G."/>
            <person name="Qian W."/>
            <person name="Fan W."/>
        </authorList>
    </citation>
    <scope>NUCLEOTIDE SEQUENCE [LARGE SCALE GENOMIC DNA]</scope>
    <source>
        <strain evidence="6">SZHN2017</strain>
        <tissue evidence="6">Muscle</tissue>
    </source>
</reference>
<dbReference type="GO" id="GO:0005634">
    <property type="term" value="C:nucleus"/>
    <property type="evidence" value="ECO:0007669"/>
    <property type="project" value="TreeGrafter"/>
</dbReference>
<dbReference type="PANTHER" id="PTHR23351:SF24">
    <property type="entry name" value="ACTIVATING TRANSCRIPTION FACTOR 3-RELATED"/>
    <property type="match status" value="1"/>
</dbReference>
<gene>
    <name evidence="6" type="ORF">C0Q70_14415</name>
</gene>
<evidence type="ECO:0000256" key="2">
    <source>
        <dbReference type="ARBA" id="ARBA00023125"/>
    </source>
</evidence>
<sequence>MQEVPELDLDTSLSSVVELHADKTTHAPELTSATQSNTLSLESFPDAVTPLTFDDIFTDEDNESFEDDDNVFLSLDLKADPEVECLVSSVLDPGEGAVLVSDRVNSQAGAGVAPELQVMDVDLSQGCLDDLDCQTPSLDLDLDLELELEPRLKEALARSEATRCLGPLLKEELRLKILKKRHDSGEDDIEVNFDEAPRYELTAEEYAKRDRRRAQNRGAAKRFRARKKSEELEIKKKLEEEQKLNERLVSQKVRLQQEVQRLRQTLEQHYTDGRCVFFASWSACRAAPVAVDSWTMDFRNIL</sequence>
<dbReference type="GO" id="GO:0000978">
    <property type="term" value="F:RNA polymerase II cis-regulatory region sequence-specific DNA binding"/>
    <property type="evidence" value="ECO:0007669"/>
    <property type="project" value="TreeGrafter"/>
</dbReference>
<dbReference type="InterPro" id="IPR046347">
    <property type="entry name" value="bZIP_sf"/>
</dbReference>
<feature type="domain" description="BZIP" evidence="5">
    <location>
        <begin position="206"/>
        <end position="269"/>
    </location>
</feature>
<keyword evidence="2" id="KW-0238">DNA-binding</keyword>
<dbReference type="PROSITE" id="PS00036">
    <property type="entry name" value="BZIP_BASIC"/>
    <property type="match status" value="1"/>
</dbReference>
<dbReference type="InterPro" id="IPR004827">
    <property type="entry name" value="bZIP"/>
</dbReference>
<dbReference type="PROSITE" id="PS50217">
    <property type="entry name" value="BZIP"/>
    <property type="match status" value="1"/>
</dbReference>
<dbReference type="Gene3D" id="1.20.5.170">
    <property type="match status" value="1"/>
</dbReference>
<dbReference type="EMBL" id="PZQS01000008">
    <property type="protein sequence ID" value="PVD26737.1"/>
    <property type="molecule type" value="Genomic_DNA"/>
</dbReference>
<evidence type="ECO:0000256" key="1">
    <source>
        <dbReference type="ARBA" id="ARBA00023015"/>
    </source>
</evidence>
<dbReference type="InterPro" id="IPR000837">
    <property type="entry name" value="AP-1"/>
</dbReference>